<sequence>MEASEIPVLTMEQKIEWLKQHCYKHDIVNTVRILNIIRWEWHVVGPDTILQHCPAEVRIGLSRSELWALVMQVVRSGDSGGVLRYHYSPGERQEFLMNQSRYNVRSQYIEMVHIIYRRWVPITPPTLILCYPTSYWRYAQKSAWGEIKDVAQKNIYYPEKFIPDPIDWEAMGFDELFQMACIADTRDEERRVLVPVRDNLKYPVKTDNLEVEAIQSPKFEEWASFRKEPLTLKNVVEEFLQRTWPPGAIEQRQISENLKAAGWGPARTATCRFWVKK</sequence>
<organism evidence="1 2">
    <name type="scientific">Acetobacter farinalis</name>
    <dbReference type="NCBI Taxonomy" id="1260984"/>
    <lineage>
        <taxon>Bacteria</taxon>
        <taxon>Pseudomonadati</taxon>
        <taxon>Pseudomonadota</taxon>
        <taxon>Alphaproteobacteria</taxon>
        <taxon>Acetobacterales</taxon>
        <taxon>Acetobacteraceae</taxon>
        <taxon>Acetobacter</taxon>
    </lineage>
</organism>
<dbReference type="EMBL" id="JAPIUX010000042">
    <property type="protein sequence ID" value="MCX2562298.1"/>
    <property type="molecule type" value="Genomic_DNA"/>
</dbReference>
<reference evidence="1 2" key="1">
    <citation type="submission" date="2022-11" db="EMBL/GenBank/DDBJ databases">
        <title>Genome sequencing of Acetobacter type strain.</title>
        <authorList>
            <person name="Heo J."/>
            <person name="Lee D."/>
            <person name="Han B.-H."/>
            <person name="Hong S.-B."/>
            <person name="Kwon S.-W."/>
        </authorList>
    </citation>
    <scope>NUCLEOTIDE SEQUENCE [LARGE SCALE GENOMIC DNA]</scope>
    <source>
        <strain evidence="1 2">KACC 21251</strain>
    </source>
</reference>
<dbReference type="RefSeq" id="WP_166123711.1">
    <property type="nucleotide sequence ID" value="NZ_JAPIUX010000042.1"/>
</dbReference>
<proteinExistence type="predicted"/>
<comment type="caution">
    <text evidence="1">The sequence shown here is derived from an EMBL/GenBank/DDBJ whole genome shotgun (WGS) entry which is preliminary data.</text>
</comment>
<evidence type="ECO:0000313" key="1">
    <source>
        <dbReference type="EMBL" id="MCX2562298.1"/>
    </source>
</evidence>
<evidence type="ECO:0000313" key="2">
    <source>
        <dbReference type="Proteomes" id="UP001526446"/>
    </source>
</evidence>
<keyword evidence="2" id="KW-1185">Reference proteome</keyword>
<gene>
    <name evidence="1" type="ORF">OQ252_12965</name>
</gene>
<dbReference type="Proteomes" id="UP001526446">
    <property type="component" value="Unassembled WGS sequence"/>
</dbReference>
<protein>
    <submittedName>
        <fullName evidence="1">Uncharacterized protein</fullName>
    </submittedName>
</protein>
<name>A0ABT3QAH3_9PROT</name>
<accession>A0ABT3QAH3</accession>